<feature type="domain" description="Helicase-associated" evidence="2">
    <location>
        <begin position="409"/>
        <end position="467"/>
    </location>
</feature>
<dbReference type="EMBL" id="AGNL01016734">
    <property type="protein sequence ID" value="EJK64877.1"/>
    <property type="molecule type" value="Genomic_DNA"/>
</dbReference>
<keyword evidence="4" id="KW-1185">Reference proteome</keyword>
<dbReference type="AlphaFoldDB" id="K0T359"/>
<protein>
    <recommendedName>
        <fullName evidence="2">Helicase-associated domain-containing protein</fullName>
    </recommendedName>
</protein>
<feature type="domain" description="Helicase-associated" evidence="2">
    <location>
        <begin position="209"/>
        <end position="261"/>
    </location>
</feature>
<accession>K0T359</accession>
<feature type="domain" description="Helicase-associated" evidence="2">
    <location>
        <begin position="657"/>
        <end position="715"/>
    </location>
</feature>
<feature type="domain" description="Helicase-associated" evidence="2">
    <location>
        <begin position="345"/>
        <end position="403"/>
    </location>
</feature>
<sequence length="787" mass="90722">VSNFVKPMHHAPIVCHKRKELDLSFQNKGFVEILDSKELWVEGGSVAREPAVGPSLAAYATRSSGMASYSPDGSSIVHLPQATSRVQHSSVPRAHVLGQDGGRAGHPSQDPGVPPRWRVGRRVVDTPFSQSVRALSSQITCSDEGEDYWWSMGSKMGRAPALVTFAFWWLPIIAAPSSSVAITVVGAIETARLWSADAFAHNLTRGELNYNELVKYKEEHGDCDVPQSMGALGDWVFNQRISHTKGDLAKERVGRLEVMGFTWRFVATDGADVLSKLGYWEELWDWRYRELNEYREKHGDCNVSYNQGGLGEWVVTQRQNYKKGKLSDERVARLESIDFIWDPREQKWLDRFDELKNYKDENGDCNVPFRRGSLGEWVNTQRVSYKKGKLSNERIARLESVGFFWDPIDEAWMTNFDELVNFKNENGDCNVPQRQGPLGVWVTTQRKDYKEGKMLQDRLDLLEGIGFVWEPIDEAWMARFDELVHFNDEHGDCNVPDSQGPLGVWVNNQRRNYKNGKLSQARIDFLENIGFEWVLRERTHTDPSWKFDEQWKTRFTELVEYLIDHGDCNVPHKYGPLGWWRVGNEWLSDHYSDPDPKAIARIIEDERPPCNDLPPSATEALKTRVNVGRRLVEVLQEYLDNDSVRLIQTCDKPKEVDARWQARYTELVHYLIEHGNCNVPSRYGPLGNWVGKQRRKYKQGRMPQLQKEYLEIIGFALTTKRVGKEWLPDEYSKPDPKAIARIIDDEKPRHHDLPSSAPEGMKMRVRAGRDLVEALREYLDKFENNHY</sequence>
<feature type="domain" description="Helicase-associated" evidence="2">
    <location>
        <begin position="280"/>
        <end position="339"/>
    </location>
</feature>
<comment type="caution">
    <text evidence="3">The sequence shown here is derived from an EMBL/GenBank/DDBJ whole genome shotgun (WGS) entry which is preliminary data.</text>
</comment>
<evidence type="ECO:0000313" key="3">
    <source>
        <dbReference type="EMBL" id="EJK64877.1"/>
    </source>
</evidence>
<evidence type="ECO:0000259" key="2">
    <source>
        <dbReference type="Pfam" id="PF03457"/>
    </source>
</evidence>
<dbReference type="eggNOG" id="ENOG502S8XU">
    <property type="taxonomic scope" value="Eukaryota"/>
</dbReference>
<dbReference type="PANTHER" id="PTHR33418">
    <property type="entry name" value="HELICASE-ASSOCIATED"/>
    <property type="match status" value="1"/>
</dbReference>
<dbReference type="OrthoDB" id="44064at2759"/>
<proteinExistence type="predicted"/>
<feature type="non-terminal residue" evidence="3">
    <location>
        <position position="1"/>
    </location>
</feature>
<dbReference type="Pfam" id="PF03457">
    <property type="entry name" value="HA"/>
    <property type="match status" value="6"/>
</dbReference>
<dbReference type="Gene3D" id="6.10.140.530">
    <property type="match status" value="6"/>
</dbReference>
<gene>
    <name evidence="3" type="ORF">THAOC_14339</name>
</gene>
<evidence type="ECO:0000256" key="1">
    <source>
        <dbReference type="SAM" id="MobiDB-lite"/>
    </source>
</evidence>
<dbReference type="Proteomes" id="UP000266841">
    <property type="component" value="Unassembled WGS sequence"/>
</dbReference>
<evidence type="ECO:0000313" key="4">
    <source>
        <dbReference type="Proteomes" id="UP000266841"/>
    </source>
</evidence>
<feature type="region of interest" description="Disordered" evidence="1">
    <location>
        <begin position="95"/>
        <end position="118"/>
    </location>
</feature>
<dbReference type="PANTHER" id="PTHR33418:SF1">
    <property type="entry name" value="HELICASE-ASSOCIATED DOMAIN-CONTAINING PROTEIN"/>
    <property type="match status" value="1"/>
</dbReference>
<dbReference type="InterPro" id="IPR005114">
    <property type="entry name" value="Helicase_assoc"/>
</dbReference>
<reference evidence="3 4" key="1">
    <citation type="journal article" date="2012" name="Genome Biol.">
        <title>Genome and low-iron response of an oceanic diatom adapted to chronic iron limitation.</title>
        <authorList>
            <person name="Lommer M."/>
            <person name="Specht M."/>
            <person name="Roy A.S."/>
            <person name="Kraemer L."/>
            <person name="Andreson R."/>
            <person name="Gutowska M.A."/>
            <person name="Wolf J."/>
            <person name="Bergner S.V."/>
            <person name="Schilhabel M.B."/>
            <person name="Klostermeier U.C."/>
            <person name="Beiko R.G."/>
            <person name="Rosenstiel P."/>
            <person name="Hippler M."/>
            <person name="Laroche J."/>
        </authorList>
    </citation>
    <scope>NUCLEOTIDE SEQUENCE [LARGE SCALE GENOMIC DNA]</scope>
    <source>
        <strain evidence="3 4">CCMP1005</strain>
    </source>
</reference>
<name>K0T359_THAOC</name>
<organism evidence="3 4">
    <name type="scientific">Thalassiosira oceanica</name>
    <name type="common">Marine diatom</name>
    <dbReference type="NCBI Taxonomy" id="159749"/>
    <lineage>
        <taxon>Eukaryota</taxon>
        <taxon>Sar</taxon>
        <taxon>Stramenopiles</taxon>
        <taxon>Ochrophyta</taxon>
        <taxon>Bacillariophyta</taxon>
        <taxon>Coscinodiscophyceae</taxon>
        <taxon>Thalassiosirophycidae</taxon>
        <taxon>Thalassiosirales</taxon>
        <taxon>Thalassiosiraceae</taxon>
        <taxon>Thalassiosira</taxon>
    </lineage>
</organism>
<feature type="domain" description="Helicase-associated" evidence="2">
    <location>
        <begin position="473"/>
        <end position="531"/>
    </location>
</feature>